<keyword evidence="2" id="KW-0812">Transmembrane</keyword>
<protein>
    <recommendedName>
        <fullName evidence="5">DUF2512 family protein</fullName>
    </recommendedName>
</protein>
<accession>A0A917EX04</accession>
<name>A0A917EX04_HALAA</name>
<dbReference type="Proteomes" id="UP000660110">
    <property type="component" value="Unassembled WGS sequence"/>
</dbReference>
<feature type="transmembrane region" description="Helical" evidence="2">
    <location>
        <begin position="82"/>
        <end position="104"/>
    </location>
</feature>
<evidence type="ECO:0008006" key="5">
    <source>
        <dbReference type="Google" id="ProtNLM"/>
    </source>
</evidence>
<gene>
    <name evidence="3" type="ORF">GCM10010954_30220</name>
</gene>
<dbReference type="AlphaFoldDB" id="A0A917EX04"/>
<proteinExistence type="predicted"/>
<evidence type="ECO:0000256" key="2">
    <source>
        <dbReference type="SAM" id="Phobius"/>
    </source>
</evidence>
<dbReference type="EMBL" id="BMEL01000004">
    <property type="protein sequence ID" value="GGF29056.1"/>
    <property type="molecule type" value="Genomic_DNA"/>
</dbReference>
<comment type="caution">
    <text evidence="3">The sequence shown here is derived from an EMBL/GenBank/DDBJ whole genome shotgun (WGS) entry which is preliminary data.</text>
</comment>
<feature type="transmembrane region" description="Helical" evidence="2">
    <location>
        <begin position="59"/>
        <end position="76"/>
    </location>
</feature>
<dbReference type="RefSeq" id="WP_188378355.1">
    <property type="nucleotide sequence ID" value="NZ_BMEL01000004.1"/>
</dbReference>
<dbReference type="Pfam" id="PF10710">
    <property type="entry name" value="DUF2512"/>
    <property type="match status" value="1"/>
</dbReference>
<organism evidence="3 4">
    <name type="scientific">Halobacillus andaensis</name>
    <dbReference type="NCBI Taxonomy" id="1176239"/>
    <lineage>
        <taxon>Bacteria</taxon>
        <taxon>Bacillati</taxon>
        <taxon>Bacillota</taxon>
        <taxon>Bacilli</taxon>
        <taxon>Bacillales</taxon>
        <taxon>Bacillaceae</taxon>
        <taxon>Halobacillus</taxon>
    </lineage>
</organism>
<keyword evidence="2" id="KW-0472">Membrane</keyword>
<reference evidence="3" key="1">
    <citation type="journal article" date="2014" name="Int. J. Syst. Evol. Microbiol.">
        <title>Complete genome sequence of Corynebacterium casei LMG S-19264T (=DSM 44701T), isolated from a smear-ripened cheese.</title>
        <authorList>
            <consortium name="US DOE Joint Genome Institute (JGI-PGF)"/>
            <person name="Walter F."/>
            <person name="Albersmeier A."/>
            <person name="Kalinowski J."/>
            <person name="Ruckert C."/>
        </authorList>
    </citation>
    <scope>NUCLEOTIDE SEQUENCE</scope>
    <source>
        <strain evidence="3">CGMCC 1.12153</strain>
    </source>
</reference>
<evidence type="ECO:0000313" key="3">
    <source>
        <dbReference type="EMBL" id="GGF29056.1"/>
    </source>
</evidence>
<feature type="transmembrane region" description="Helical" evidence="2">
    <location>
        <begin position="30"/>
        <end position="47"/>
    </location>
</feature>
<feature type="region of interest" description="Disordered" evidence="1">
    <location>
        <begin position="125"/>
        <end position="150"/>
    </location>
</feature>
<sequence length="150" mass="16595">MENVKLMGLKFIVSLAILYMILGVGFDVSFGNVFLITLVLGIVSYVLGDKLILARSNNMTATIADVVLAFVVIYIMTDALTVGNTVFEATLISTISLGIFEYFFHQSVARTLNGSNDTKRVVKRKKASRQLSMEASEELTPDDPHNKEER</sequence>
<keyword evidence="2" id="KW-1133">Transmembrane helix</keyword>
<evidence type="ECO:0000256" key="1">
    <source>
        <dbReference type="SAM" id="MobiDB-lite"/>
    </source>
</evidence>
<feature type="transmembrane region" description="Helical" evidence="2">
    <location>
        <begin position="7"/>
        <end position="24"/>
    </location>
</feature>
<dbReference type="InterPro" id="IPR019649">
    <property type="entry name" value="DUF2512"/>
</dbReference>
<reference evidence="3" key="2">
    <citation type="submission" date="2020-09" db="EMBL/GenBank/DDBJ databases">
        <authorList>
            <person name="Sun Q."/>
            <person name="Zhou Y."/>
        </authorList>
    </citation>
    <scope>NUCLEOTIDE SEQUENCE</scope>
    <source>
        <strain evidence="3">CGMCC 1.12153</strain>
    </source>
</reference>
<keyword evidence="4" id="KW-1185">Reference proteome</keyword>
<evidence type="ECO:0000313" key="4">
    <source>
        <dbReference type="Proteomes" id="UP000660110"/>
    </source>
</evidence>